<dbReference type="EMBL" id="FUKI01000134">
    <property type="protein sequence ID" value="SJM94639.1"/>
    <property type="molecule type" value="Genomic_DNA"/>
</dbReference>
<dbReference type="RefSeq" id="WP_087144411.1">
    <property type="nucleotide sequence ID" value="NZ_FUKI01000134.1"/>
</dbReference>
<evidence type="ECO:0000313" key="2">
    <source>
        <dbReference type="Proteomes" id="UP000195667"/>
    </source>
</evidence>
<evidence type="ECO:0000313" key="1">
    <source>
        <dbReference type="EMBL" id="SJM94639.1"/>
    </source>
</evidence>
<protein>
    <submittedName>
        <fullName evidence="1">Uncharacterized protein</fullName>
    </submittedName>
</protein>
<gene>
    <name evidence="1" type="ORF">CRENPOLYSF1_570003</name>
</gene>
<organism evidence="1 2">
    <name type="scientific">Crenothrix polyspora</name>
    <dbReference type="NCBI Taxonomy" id="360316"/>
    <lineage>
        <taxon>Bacteria</taxon>
        <taxon>Pseudomonadati</taxon>
        <taxon>Pseudomonadota</taxon>
        <taxon>Gammaproteobacteria</taxon>
        <taxon>Methylococcales</taxon>
        <taxon>Crenotrichaceae</taxon>
        <taxon>Crenothrix</taxon>
    </lineage>
</organism>
<keyword evidence="2" id="KW-1185">Reference proteome</keyword>
<reference evidence="2" key="1">
    <citation type="submission" date="2017-02" db="EMBL/GenBank/DDBJ databases">
        <authorList>
            <person name="Daims H."/>
        </authorList>
    </citation>
    <scope>NUCLEOTIDE SEQUENCE [LARGE SCALE GENOMIC DNA]</scope>
</reference>
<dbReference type="OrthoDB" id="6505190at2"/>
<proteinExistence type="predicted"/>
<dbReference type="AlphaFoldDB" id="A0A1R4HEJ8"/>
<sequence length="92" mass="10590">MVKRREPKARTLTAEQIEAFAAGAENGGQPETVKEPELNRNAKRDYKAIQVPFNQYEYEQLELGSQLSGRTKLNFIRYALLKFSEELQKEQG</sequence>
<dbReference type="Proteomes" id="UP000195667">
    <property type="component" value="Unassembled WGS sequence"/>
</dbReference>
<name>A0A1R4HEJ8_9GAMM</name>
<accession>A0A1R4HEJ8</accession>